<comment type="similarity">
    <text evidence="1">Belongs to the class-I aminoacyl-tRNA synthetase family.</text>
</comment>
<dbReference type="GO" id="GO:0002161">
    <property type="term" value="F:aminoacyl-tRNA deacylase activity"/>
    <property type="evidence" value="ECO:0007669"/>
    <property type="project" value="InterPro"/>
</dbReference>
<evidence type="ECO:0000256" key="6">
    <source>
        <dbReference type="ARBA" id="ARBA00022917"/>
    </source>
</evidence>
<dbReference type="GO" id="GO:0005524">
    <property type="term" value="F:ATP binding"/>
    <property type="evidence" value="ECO:0007669"/>
    <property type="project" value="UniProtKB-KW"/>
</dbReference>
<evidence type="ECO:0000313" key="10">
    <source>
        <dbReference type="EMBL" id="JAD89661.1"/>
    </source>
</evidence>
<sequence>MAVPAHDSRDHEFAMKYELPIIKVVSPPNGNCDPAEAYADDGIVINSSNSSSGLDINGMLSRDAAMKVIEWVESNGFGRKKVNYKLRDWLFARQRYWGEPFPVIYLDDSDEMVPLSEYELPLTLPELDDFTPTGTGEPPLTKATNWVRTIDPLSGKPARRETSTMPQWAGSCW</sequence>
<dbReference type="AlphaFoldDB" id="A0A0A9DPE7"/>
<feature type="domain" description="Leucyl-tRNA synthetase editing" evidence="9">
    <location>
        <begin position="1"/>
        <end position="72"/>
    </location>
</feature>
<reference evidence="10" key="2">
    <citation type="journal article" date="2015" name="Data Brief">
        <title>Shoot transcriptome of the giant reed, Arundo donax.</title>
        <authorList>
            <person name="Barrero R.A."/>
            <person name="Guerrero F.D."/>
            <person name="Moolhuijzen P."/>
            <person name="Goolsby J.A."/>
            <person name="Tidwell J."/>
            <person name="Bellgard S.E."/>
            <person name="Bellgard M.I."/>
        </authorList>
    </citation>
    <scope>NUCLEOTIDE SEQUENCE</scope>
    <source>
        <tissue evidence="10">Shoot tissue taken approximately 20 cm above the soil surface</tissue>
    </source>
</reference>
<dbReference type="GO" id="GO:0005829">
    <property type="term" value="C:cytosol"/>
    <property type="evidence" value="ECO:0007669"/>
    <property type="project" value="TreeGrafter"/>
</dbReference>
<keyword evidence="7" id="KW-0030">Aminoacyl-tRNA synthetase</keyword>
<organism evidence="10">
    <name type="scientific">Arundo donax</name>
    <name type="common">Giant reed</name>
    <name type="synonym">Donax arundinaceus</name>
    <dbReference type="NCBI Taxonomy" id="35708"/>
    <lineage>
        <taxon>Eukaryota</taxon>
        <taxon>Viridiplantae</taxon>
        <taxon>Streptophyta</taxon>
        <taxon>Embryophyta</taxon>
        <taxon>Tracheophyta</taxon>
        <taxon>Spermatophyta</taxon>
        <taxon>Magnoliopsida</taxon>
        <taxon>Liliopsida</taxon>
        <taxon>Poales</taxon>
        <taxon>Poaceae</taxon>
        <taxon>PACMAD clade</taxon>
        <taxon>Arundinoideae</taxon>
        <taxon>Arundineae</taxon>
        <taxon>Arundo</taxon>
    </lineage>
</organism>
<keyword evidence="6" id="KW-0648">Protein biosynthesis</keyword>
<dbReference type="InterPro" id="IPR009008">
    <property type="entry name" value="Val/Leu/Ile-tRNA-synth_edit"/>
</dbReference>
<evidence type="ECO:0000256" key="2">
    <source>
        <dbReference type="ARBA" id="ARBA00013164"/>
    </source>
</evidence>
<evidence type="ECO:0000256" key="7">
    <source>
        <dbReference type="ARBA" id="ARBA00023146"/>
    </source>
</evidence>
<dbReference type="SUPFAM" id="SSF52374">
    <property type="entry name" value="Nucleotidylyl transferase"/>
    <property type="match status" value="1"/>
</dbReference>
<dbReference type="EC" id="6.1.1.4" evidence="2"/>
<dbReference type="GO" id="GO:0006429">
    <property type="term" value="P:leucyl-tRNA aminoacylation"/>
    <property type="evidence" value="ECO:0007669"/>
    <property type="project" value="InterPro"/>
</dbReference>
<evidence type="ECO:0000259" key="9">
    <source>
        <dbReference type="Pfam" id="PF13603"/>
    </source>
</evidence>
<evidence type="ECO:0000256" key="5">
    <source>
        <dbReference type="ARBA" id="ARBA00022840"/>
    </source>
</evidence>
<dbReference type="InterPro" id="IPR014729">
    <property type="entry name" value="Rossmann-like_a/b/a_fold"/>
</dbReference>
<proteinExistence type="inferred from homology"/>
<evidence type="ECO:0000256" key="1">
    <source>
        <dbReference type="ARBA" id="ARBA00005594"/>
    </source>
</evidence>
<dbReference type="Pfam" id="PF13603">
    <property type="entry name" value="tRNA-synt_1_2"/>
    <property type="match status" value="1"/>
</dbReference>
<dbReference type="GO" id="GO:0004823">
    <property type="term" value="F:leucine-tRNA ligase activity"/>
    <property type="evidence" value="ECO:0007669"/>
    <property type="project" value="UniProtKB-EC"/>
</dbReference>
<reference evidence="10" key="1">
    <citation type="submission" date="2014-09" db="EMBL/GenBank/DDBJ databases">
        <authorList>
            <person name="Magalhaes I.L.F."/>
            <person name="Oliveira U."/>
            <person name="Santos F.R."/>
            <person name="Vidigal T.H.D.A."/>
            <person name="Brescovit A.D."/>
            <person name="Santos A.J."/>
        </authorList>
    </citation>
    <scope>NUCLEOTIDE SEQUENCE</scope>
    <source>
        <tissue evidence="10">Shoot tissue taken approximately 20 cm above the soil surface</tissue>
    </source>
</reference>
<feature type="region of interest" description="Disordered" evidence="8">
    <location>
        <begin position="153"/>
        <end position="173"/>
    </location>
</feature>
<evidence type="ECO:0000256" key="4">
    <source>
        <dbReference type="ARBA" id="ARBA00022741"/>
    </source>
</evidence>
<dbReference type="SUPFAM" id="SSF50677">
    <property type="entry name" value="ValRS/IleRS/LeuRS editing domain"/>
    <property type="match status" value="1"/>
</dbReference>
<evidence type="ECO:0000256" key="3">
    <source>
        <dbReference type="ARBA" id="ARBA00022598"/>
    </source>
</evidence>
<protein>
    <recommendedName>
        <fullName evidence="2">leucine--tRNA ligase</fullName>
        <ecNumber evidence="2">6.1.1.4</ecNumber>
    </recommendedName>
</protein>
<accession>A0A0A9DPE7</accession>
<name>A0A0A9DPE7_ARUDO</name>
<evidence type="ECO:0000256" key="8">
    <source>
        <dbReference type="SAM" id="MobiDB-lite"/>
    </source>
</evidence>
<keyword evidence="5" id="KW-0067">ATP-binding</keyword>
<dbReference type="EMBL" id="GBRH01208234">
    <property type="protein sequence ID" value="JAD89661.1"/>
    <property type="molecule type" value="Transcribed_RNA"/>
</dbReference>
<dbReference type="Gene3D" id="3.40.50.620">
    <property type="entry name" value="HUPs"/>
    <property type="match status" value="1"/>
</dbReference>
<dbReference type="PANTHER" id="PTHR43740:SF2">
    <property type="entry name" value="LEUCINE--TRNA LIGASE, MITOCHONDRIAL"/>
    <property type="match status" value="1"/>
</dbReference>
<dbReference type="InterPro" id="IPR025709">
    <property type="entry name" value="Leu_tRNA-synth_edit"/>
</dbReference>
<keyword evidence="4" id="KW-0547">Nucleotide-binding</keyword>
<keyword evidence="3" id="KW-0436">Ligase</keyword>
<dbReference type="InterPro" id="IPR002302">
    <property type="entry name" value="Leu-tRNA-ligase"/>
</dbReference>
<dbReference type="PANTHER" id="PTHR43740">
    <property type="entry name" value="LEUCYL-TRNA SYNTHETASE"/>
    <property type="match status" value="1"/>
</dbReference>